<dbReference type="PANTHER" id="PTHR30465:SF66">
    <property type="entry name" value="INNER MEMBRANE ABC TRANSPORTER PERMEASE PROTEIN YEJB"/>
    <property type="match status" value="1"/>
</dbReference>
<evidence type="ECO:0000313" key="10">
    <source>
        <dbReference type="Proteomes" id="UP000030700"/>
    </source>
</evidence>
<dbReference type="Pfam" id="PF00528">
    <property type="entry name" value="BPD_transp_1"/>
    <property type="match status" value="1"/>
</dbReference>
<feature type="domain" description="ABC transmembrane type-1" evidence="8">
    <location>
        <begin position="114"/>
        <end position="328"/>
    </location>
</feature>
<dbReference type="AlphaFoldDB" id="A0A0S6W603"/>
<evidence type="ECO:0000256" key="6">
    <source>
        <dbReference type="ARBA" id="ARBA00023136"/>
    </source>
</evidence>
<feature type="transmembrane region" description="Helical" evidence="7">
    <location>
        <begin position="205"/>
        <end position="227"/>
    </location>
</feature>
<accession>A0A0S6W603</accession>
<dbReference type="PROSITE" id="PS50928">
    <property type="entry name" value="ABC_TM1"/>
    <property type="match status" value="1"/>
</dbReference>
<name>A0A0S6W603_9BACT</name>
<dbReference type="EMBL" id="DF820459">
    <property type="protein sequence ID" value="GAK53571.1"/>
    <property type="molecule type" value="Genomic_DNA"/>
</dbReference>
<gene>
    <name evidence="9" type="ORF">U14_04837</name>
</gene>
<reference evidence="9" key="1">
    <citation type="journal article" date="2015" name="PeerJ">
        <title>First genomic representation of candidate bacterial phylum KSB3 points to enhanced environmental sensing as a trigger of wastewater bulking.</title>
        <authorList>
            <person name="Sekiguchi Y."/>
            <person name="Ohashi A."/>
            <person name="Parks D.H."/>
            <person name="Yamauchi T."/>
            <person name="Tyson G.W."/>
            <person name="Hugenholtz P."/>
        </authorList>
    </citation>
    <scope>NUCLEOTIDE SEQUENCE [LARGE SCALE GENOMIC DNA]</scope>
</reference>
<feature type="transmembrane region" description="Helical" evidence="7">
    <location>
        <begin position="9"/>
        <end position="30"/>
    </location>
</feature>
<dbReference type="HOGENOM" id="CLU_036879_1_1_0"/>
<dbReference type="SUPFAM" id="SSF161098">
    <property type="entry name" value="MetI-like"/>
    <property type="match status" value="1"/>
</dbReference>
<evidence type="ECO:0000256" key="4">
    <source>
        <dbReference type="ARBA" id="ARBA00022692"/>
    </source>
</evidence>
<organism evidence="9">
    <name type="scientific">Candidatus Moduliflexus flocculans</name>
    <dbReference type="NCBI Taxonomy" id="1499966"/>
    <lineage>
        <taxon>Bacteria</taxon>
        <taxon>Candidatus Moduliflexota</taxon>
        <taxon>Candidatus Moduliflexia</taxon>
        <taxon>Candidatus Moduliflexales</taxon>
        <taxon>Candidatus Moduliflexaceae</taxon>
    </lineage>
</organism>
<keyword evidence="2 7" id="KW-0813">Transport</keyword>
<dbReference type="InterPro" id="IPR000515">
    <property type="entry name" value="MetI-like"/>
</dbReference>
<keyword evidence="10" id="KW-1185">Reference proteome</keyword>
<evidence type="ECO:0000313" key="9">
    <source>
        <dbReference type="EMBL" id="GAK53571.1"/>
    </source>
</evidence>
<proteinExistence type="inferred from homology"/>
<feature type="transmembrane region" description="Helical" evidence="7">
    <location>
        <begin position="264"/>
        <end position="285"/>
    </location>
</feature>
<dbReference type="CDD" id="cd06261">
    <property type="entry name" value="TM_PBP2"/>
    <property type="match status" value="1"/>
</dbReference>
<dbReference type="STRING" id="1499966.U14_04837"/>
<evidence type="ECO:0000259" key="8">
    <source>
        <dbReference type="PROSITE" id="PS50928"/>
    </source>
</evidence>
<dbReference type="GO" id="GO:0005886">
    <property type="term" value="C:plasma membrane"/>
    <property type="evidence" value="ECO:0007669"/>
    <property type="project" value="UniProtKB-SubCell"/>
</dbReference>
<keyword evidence="4 7" id="KW-0812">Transmembrane</keyword>
<dbReference type="Proteomes" id="UP000030700">
    <property type="component" value="Unassembled WGS sequence"/>
</dbReference>
<feature type="transmembrane region" description="Helical" evidence="7">
    <location>
        <begin position="116"/>
        <end position="138"/>
    </location>
</feature>
<dbReference type="GO" id="GO:0055085">
    <property type="term" value="P:transmembrane transport"/>
    <property type="evidence" value="ECO:0007669"/>
    <property type="project" value="InterPro"/>
</dbReference>
<evidence type="ECO:0000256" key="7">
    <source>
        <dbReference type="RuleBase" id="RU363032"/>
    </source>
</evidence>
<dbReference type="GO" id="GO:0042884">
    <property type="term" value="P:microcin transport"/>
    <property type="evidence" value="ECO:0007669"/>
    <property type="project" value="TreeGrafter"/>
</dbReference>
<keyword evidence="3" id="KW-1003">Cell membrane</keyword>
<comment type="subcellular location">
    <subcellularLocation>
        <location evidence="1 7">Cell membrane</location>
        <topology evidence="1 7">Multi-pass membrane protein</topology>
    </subcellularLocation>
</comment>
<keyword evidence="6 7" id="KW-0472">Membrane</keyword>
<comment type="similarity">
    <text evidence="7">Belongs to the binding-protein-dependent transport system permease family.</text>
</comment>
<protein>
    <submittedName>
        <fullName evidence="9">Inner membrane ABC transporter permease protein yejB</fullName>
    </submittedName>
</protein>
<evidence type="ECO:0000256" key="2">
    <source>
        <dbReference type="ARBA" id="ARBA00022448"/>
    </source>
</evidence>
<dbReference type="InterPro" id="IPR035906">
    <property type="entry name" value="MetI-like_sf"/>
</dbReference>
<keyword evidence="5 7" id="KW-1133">Transmembrane helix</keyword>
<dbReference type="PANTHER" id="PTHR30465">
    <property type="entry name" value="INNER MEMBRANE ABC TRANSPORTER"/>
    <property type="match status" value="1"/>
</dbReference>
<evidence type="ECO:0000256" key="5">
    <source>
        <dbReference type="ARBA" id="ARBA00022989"/>
    </source>
</evidence>
<dbReference type="Gene3D" id="1.10.3720.10">
    <property type="entry name" value="MetI-like"/>
    <property type="match status" value="1"/>
</dbReference>
<evidence type="ECO:0000256" key="3">
    <source>
        <dbReference type="ARBA" id="ARBA00022475"/>
    </source>
</evidence>
<sequence length="342" mass="37822">MRAYFIRRLLLIIPTFLGITLVSFIIMHIVPGGPIEQAIRQIRMGGALGEGGTSGGFVSSELTADAIEQMRENYGFDKPVFVRYGLWLWNILRLDLGTSYIYGDPVWDVIKSRLPVSLYFGLIGFFLTYLVCIPLGVMKAVKHRSPFDTITSVLVFVGYATPGFALGIVLLVVFGGGSFWNLFPLGGFVSDNFSDLSFLQKAWDLLHHTILPVICYMISSFATLTILMKNSLLEQLTQDYVLTAFAKGLPGRVVVYKHALRNSLIPLATGFGHFLSIILAGSFLIEKVFNIDGMGLLGYTAIVDRDYPVVLGILVISSLLSLLGNIVSDVCYILIDPRIDFR</sequence>
<feature type="transmembrane region" description="Helical" evidence="7">
    <location>
        <begin position="150"/>
        <end position="174"/>
    </location>
</feature>
<feature type="transmembrane region" description="Helical" evidence="7">
    <location>
        <begin position="309"/>
        <end position="335"/>
    </location>
</feature>
<evidence type="ECO:0000256" key="1">
    <source>
        <dbReference type="ARBA" id="ARBA00004651"/>
    </source>
</evidence>